<dbReference type="Proteomes" id="UP001647509">
    <property type="component" value="Unassembled WGS sequence"/>
</dbReference>
<organism evidence="1 2">
    <name type="scientific">Pseudotamlana agarivorans</name>
    <dbReference type="NCBI Taxonomy" id="481183"/>
    <lineage>
        <taxon>Bacteria</taxon>
        <taxon>Pseudomonadati</taxon>
        <taxon>Bacteroidota</taxon>
        <taxon>Flavobacteriia</taxon>
        <taxon>Flavobacteriales</taxon>
        <taxon>Flavobacteriaceae</taxon>
        <taxon>Pseudotamlana</taxon>
    </lineage>
</organism>
<evidence type="ECO:0000313" key="2">
    <source>
        <dbReference type="Proteomes" id="UP001647509"/>
    </source>
</evidence>
<comment type="caution">
    <text evidence="1">The sequence shown here is derived from an EMBL/GenBank/DDBJ whole genome shotgun (WGS) entry which is preliminary data.</text>
</comment>
<dbReference type="EMBL" id="JAHKPD010000024">
    <property type="protein sequence ID" value="MBU2951930.1"/>
    <property type="molecule type" value="Genomic_DNA"/>
</dbReference>
<keyword evidence="2" id="KW-1185">Reference proteome</keyword>
<sequence>MILTTTIIISALVAFNFLLLKFSCNKVKKATNKNRTPIVLKPQSRIQTLSPRLAATGS</sequence>
<protein>
    <submittedName>
        <fullName evidence="1">Uncharacterized protein</fullName>
    </submittedName>
</protein>
<gene>
    <name evidence="1" type="ORF">KO493_14615</name>
</gene>
<name>A0ACC5UCC2_9FLAO</name>
<accession>A0ACC5UCC2</accession>
<reference evidence="1" key="1">
    <citation type="submission" date="2021-05" db="EMBL/GenBank/DDBJ databases">
        <title>Draft genomes of bacteria isolated from model marine particles.</title>
        <authorList>
            <person name="Datta M.S."/>
            <person name="Schwartzman J.A."/>
            <person name="Enke T.N."/>
            <person name="Saavedra J."/>
            <person name="Cermak N."/>
            <person name="Cordero O.X."/>
        </authorList>
    </citation>
    <scope>NUCLEOTIDE SEQUENCE</scope>
    <source>
        <strain evidence="1">I2M19</strain>
    </source>
</reference>
<evidence type="ECO:0000313" key="1">
    <source>
        <dbReference type="EMBL" id="MBU2951930.1"/>
    </source>
</evidence>
<proteinExistence type="predicted"/>